<feature type="transmembrane region" description="Helical" evidence="1">
    <location>
        <begin position="40"/>
        <end position="61"/>
    </location>
</feature>
<organism evidence="2 3">
    <name type="scientific">Thermosipho ferrireducens</name>
    <dbReference type="NCBI Taxonomy" id="2571116"/>
    <lineage>
        <taxon>Bacteria</taxon>
        <taxon>Thermotogati</taxon>
        <taxon>Thermotogota</taxon>
        <taxon>Thermotogae</taxon>
        <taxon>Thermotogales</taxon>
        <taxon>Fervidobacteriaceae</taxon>
        <taxon>Thermosipho</taxon>
    </lineage>
</organism>
<keyword evidence="3" id="KW-1185">Reference proteome</keyword>
<gene>
    <name evidence="2" type="ORF">JYK00_06970</name>
</gene>
<name>A0ABX7S862_9BACT</name>
<dbReference type="Proteomes" id="UP000671862">
    <property type="component" value="Chromosome"/>
</dbReference>
<evidence type="ECO:0008006" key="4">
    <source>
        <dbReference type="Google" id="ProtNLM"/>
    </source>
</evidence>
<keyword evidence="1" id="KW-0472">Membrane</keyword>
<evidence type="ECO:0000256" key="1">
    <source>
        <dbReference type="SAM" id="Phobius"/>
    </source>
</evidence>
<accession>A0ABX7S862</accession>
<feature type="transmembrane region" description="Helical" evidence="1">
    <location>
        <begin position="92"/>
        <end position="111"/>
    </location>
</feature>
<dbReference type="RefSeq" id="WP_207566198.1">
    <property type="nucleotide sequence ID" value="NZ_CP071446.1"/>
</dbReference>
<sequence>MAKLLFSFLLVFHGLIHLIGFAKAFQIAKISEITQNISRPVGVLWLISFLLFITTATLFLFKNNLWWLLAILAVILSQTLVIMYWQDTKYGSIPNIIILVIAIIGYGIWNFNSTTQNELKSLLPSTNYKTLYITKETISKLPPIVQKWLERSNIVGKNYIKSIYLEQKGKMRITPEGNWMDVTAKQWFNTENPGFIWIAKVKMFPGAYFAGRDKYENGKGHMLIKLLYLIPVVDEKGREIDQGTLLRYLGEIVWFPTAALSKYIKWEQIDKKIAKATISHGKITATGIFEFNENGDLISFQARRYYNRKGKNTLENWYVRIEPDSYKEFENVRIPTVFSVTWKLKEGDFTWYKFEVTNVKYNLPPK</sequence>
<keyword evidence="1" id="KW-1133">Transmembrane helix</keyword>
<evidence type="ECO:0000313" key="2">
    <source>
        <dbReference type="EMBL" id="QTA37473.1"/>
    </source>
</evidence>
<dbReference type="EMBL" id="CP071446">
    <property type="protein sequence ID" value="QTA37473.1"/>
    <property type="molecule type" value="Genomic_DNA"/>
</dbReference>
<dbReference type="Pfam" id="PF20181">
    <property type="entry name" value="DUF6544"/>
    <property type="match status" value="1"/>
</dbReference>
<feature type="transmembrane region" description="Helical" evidence="1">
    <location>
        <begin position="66"/>
        <end position="86"/>
    </location>
</feature>
<reference evidence="2 3" key="1">
    <citation type="submission" date="2021-03" db="EMBL/GenBank/DDBJ databases">
        <title>Thermosipho ferrireducens sp.nov., an anaerobic thermophilic iron-reducing bacterium isolated from a deep-sea hydrothermal sulfide deposits.</title>
        <authorList>
            <person name="Zeng X."/>
            <person name="Chen Y."/>
            <person name="Shao Z."/>
        </authorList>
    </citation>
    <scope>NUCLEOTIDE SEQUENCE [LARGE SCALE GENOMIC DNA]</scope>
    <source>
        <strain evidence="2 3">JL129W03</strain>
    </source>
</reference>
<dbReference type="InterPro" id="IPR046674">
    <property type="entry name" value="DUF6544"/>
</dbReference>
<evidence type="ECO:0000313" key="3">
    <source>
        <dbReference type="Proteomes" id="UP000671862"/>
    </source>
</evidence>
<proteinExistence type="predicted"/>
<keyword evidence="1" id="KW-0812">Transmembrane</keyword>
<protein>
    <recommendedName>
        <fullName evidence="4">DUF4131 domain-containing protein</fullName>
    </recommendedName>
</protein>